<dbReference type="AlphaFoldDB" id="A0A4R1QJ07"/>
<protein>
    <submittedName>
        <fullName evidence="1">Uncharacterized protein</fullName>
    </submittedName>
</protein>
<evidence type="ECO:0000313" key="2">
    <source>
        <dbReference type="Proteomes" id="UP000295184"/>
    </source>
</evidence>
<dbReference type="Proteomes" id="UP000295184">
    <property type="component" value="Unassembled WGS sequence"/>
</dbReference>
<dbReference type="EMBL" id="SLUM01000032">
    <property type="protein sequence ID" value="TCL53516.1"/>
    <property type="molecule type" value="Genomic_DNA"/>
</dbReference>
<gene>
    <name evidence="1" type="ORF">EDD77_13218</name>
</gene>
<name>A0A4R1QJ07_9FIRM</name>
<reference evidence="1 2" key="1">
    <citation type="submission" date="2019-03" db="EMBL/GenBank/DDBJ databases">
        <title>Genomic Encyclopedia of Type Strains, Phase IV (KMG-IV): sequencing the most valuable type-strain genomes for metagenomic binning, comparative biology and taxonomic classification.</title>
        <authorList>
            <person name="Goeker M."/>
        </authorList>
    </citation>
    <scope>NUCLEOTIDE SEQUENCE [LARGE SCALE GENOMIC DNA]</scope>
    <source>
        <strain evidence="1 2">DSM 100451</strain>
    </source>
</reference>
<evidence type="ECO:0000313" key="1">
    <source>
        <dbReference type="EMBL" id="TCL53516.1"/>
    </source>
</evidence>
<accession>A0A4R1QJ07</accession>
<comment type="caution">
    <text evidence="1">The sequence shown here is derived from an EMBL/GenBank/DDBJ whole genome shotgun (WGS) entry which is preliminary data.</text>
</comment>
<sequence length="81" mass="9227">MMKERFEQRLFRIFAQAGYSPVQLLTVTPEEMVEIPGITVPNIRAVLCVQNKVLADRNKVRSGRLVEELLKEAGESRCGHE</sequence>
<dbReference type="STRING" id="1650663.GCA_001486665_03478"/>
<organism evidence="1 2">
    <name type="scientific">Allofournierella massiliensis</name>
    <dbReference type="NCBI Taxonomy" id="1650663"/>
    <lineage>
        <taxon>Bacteria</taxon>
        <taxon>Bacillati</taxon>
        <taxon>Bacillota</taxon>
        <taxon>Clostridia</taxon>
        <taxon>Eubacteriales</taxon>
        <taxon>Oscillospiraceae</taxon>
        <taxon>Allofournierella</taxon>
    </lineage>
</organism>
<proteinExistence type="predicted"/>